<feature type="compositionally biased region" description="Low complexity" evidence="1">
    <location>
        <begin position="165"/>
        <end position="182"/>
    </location>
</feature>
<feature type="region of interest" description="Disordered" evidence="1">
    <location>
        <begin position="165"/>
        <end position="247"/>
    </location>
</feature>
<feature type="region of interest" description="Disordered" evidence="1">
    <location>
        <begin position="584"/>
        <end position="613"/>
    </location>
</feature>
<keyword evidence="3" id="KW-1185">Reference proteome</keyword>
<feature type="region of interest" description="Disordered" evidence="1">
    <location>
        <begin position="354"/>
        <end position="404"/>
    </location>
</feature>
<dbReference type="Proteomes" id="UP000221165">
    <property type="component" value="Unassembled WGS sequence"/>
</dbReference>
<dbReference type="GO" id="GO:0030246">
    <property type="term" value="F:carbohydrate binding"/>
    <property type="evidence" value="ECO:0007669"/>
    <property type="project" value="InterPro"/>
</dbReference>
<protein>
    <submittedName>
        <fullName evidence="2">Uncharacterized protein</fullName>
    </submittedName>
</protein>
<feature type="compositionally biased region" description="Basic and acidic residues" evidence="1">
    <location>
        <begin position="188"/>
        <end position="199"/>
    </location>
</feature>
<dbReference type="VEuPathDB" id="ToxoDB:CSUI_002133"/>
<feature type="region of interest" description="Disordered" evidence="1">
    <location>
        <begin position="495"/>
        <end position="516"/>
    </location>
</feature>
<dbReference type="EMBL" id="MIGC01000889">
    <property type="protein sequence ID" value="PHJ24009.1"/>
    <property type="molecule type" value="Genomic_DNA"/>
</dbReference>
<feature type="compositionally biased region" description="Basic and acidic residues" evidence="1">
    <location>
        <begin position="783"/>
        <end position="794"/>
    </location>
</feature>
<feature type="region of interest" description="Disordered" evidence="1">
    <location>
        <begin position="539"/>
        <end position="558"/>
    </location>
</feature>
<accession>A0A2C6L7M9</accession>
<feature type="region of interest" description="Disordered" evidence="1">
    <location>
        <begin position="730"/>
        <end position="823"/>
    </location>
</feature>
<evidence type="ECO:0000313" key="3">
    <source>
        <dbReference type="Proteomes" id="UP000221165"/>
    </source>
</evidence>
<feature type="compositionally biased region" description="Polar residues" evidence="1">
    <location>
        <begin position="969"/>
        <end position="989"/>
    </location>
</feature>
<comment type="caution">
    <text evidence="2">The sequence shown here is derived from an EMBL/GenBank/DDBJ whole genome shotgun (WGS) entry which is preliminary data.</text>
</comment>
<evidence type="ECO:0000313" key="2">
    <source>
        <dbReference type="EMBL" id="PHJ24009.1"/>
    </source>
</evidence>
<dbReference type="InterPro" id="IPR013784">
    <property type="entry name" value="Carb-bd-like_fold"/>
</dbReference>
<feature type="compositionally biased region" description="Basic and acidic residues" evidence="1">
    <location>
        <begin position="208"/>
        <end position="219"/>
    </location>
</feature>
<organism evidence="2 3">
    <name type="scientific">Cystoisospora suis</name>
    <dbReference type="NCBI Taxonomy" id="483139"/>
    <lineage>
        <taxon>Eukaryota</taxon>
        <taxon>Sar</taxon>
        <taxon>Alveolata</taxon>
        <taxon>Apicomplexa</taxon>
        <taxon>Conoidasida</taxon>
        <taxon>Coccidia</taxon>
        <taxon>Eucoccidiorida</taxon>
        <taxon>Eimeriorina</taxon>
        <taxon>Sarcocystidae</taxon>
        <taxon>Cystoisospora</taxon>
    </lineage>
</organism>
<feature type="region of interest" description="Disordered" evidence="1">
    <location>
        <begin position="100"/>
        <end position="129"/>
    </location>
</feature>
<proteinExistence type="predicted"/>
<feature type="region of interest" description="Disordered" evidence="1">
    <location>
        <begin position="962"/>
        <end position="1019"/>
    </location>
</feature>
<evidence type="ECO:0000256" key="1">
    <source>
        <dbReference type="SAM" id="MobiDB-lite"/>
    </source>
</evidence>
<feature type="compositionally biased region" description="Polar residues" evidence="1">
    <location>
        <begin position="539"/>
        <end position="549"/>
    </location>
</feature>
<feature type="compositionally biased region" description="Low complexity" evidence="1">
    <location>
        <begin position="354"/>
        <end position="368"/>
    </location>
</feature>
<reference evidence="2 3" key="1">
    <citation type="journal article" date="2017" name="Int. J. Parasitol.">
        <title>The genome of the protozoan parasite Cystoisospora suis and a reverse vaccinology approach to identify vaccine candidates.</title>
        <authorList>
            <person name="Palmieri N."/>
            <person name="Shrestha A."/>
            <person name="Ruttkowski B."/>
            <person name="Beck T."/>
            <person name="Vogl C."/>
            <person name="Tomley F."/>
            <person name="Blake D.P."/>
            <person name="Joachim A."/>
        </authorList>
    </citation>
    <scope>NUCLEOTIDE SEQUENCE [LARGE SCALE GENOMIC DNA]</scope>
    <source>
        <strain evidence="2 3">Wien I</strain>
    </source>
</reference>
<gene>
    <name evidence="2" type="ORF">CSUI_002133</name>
</gene>
<feature type="compositionally biased region" description="Basic and acidic residues" evidence="1">
    <location>
        <begin position="730"/>
        <end position="759"/>
    </location>
</feature>
<dbReference type="RefSeq" id="XP_067925683.1">
    <property type="nucleotide sequence ID" value="XM_068062335.1"/>
</dbReference>
<dbReference type="GeneID" id="94425546"/>
<sequence length="1707" mass="182255">MWRPSSAPAKVSLRGTCLSSACFCCCGYKTERGGSHVLKMPSQRPFLTENDTGIYVCPPIPPTGLEASLPSERPCERPSIFCSALMSAFSLPPRLPSLSREASAEGVSELRDRIGPSNNRSPTVEEFSSESDCSIAHFFSPRPDSAGSAGVMEFREEDRQASASLVFSSLSPSLSPSSSASPRVHSMAKGDAHEDDGNRTGKKAMTSRLEKKMRTVDGHEEGEENELFKSPLQSFSVGSGEEEAGPPDLDKHRFQVPSAAPAARAGFTSPISFGSSSSSFSSPIPSASPDFLRSAPLESCPSTLPPAATQPRCEMLPVRRAATSSYTIPTFGQPASGPGDTSASGVDCFPNLVSPRTSSTPFSSPPFRGDGPSSPHPAPAFTHHRRVPPVIAPSERKNSPVTSRSFSSLPCAAPLVASVFAGAQAPPASPSPLPALTSSDPRSPWRAVAPLVHRVGFASSTLSCSSSSLDSFLAESKFKESRRKELLTGAISSVVQSREYESESPESHAGSGTSSDLFPPALSSPFSCSYLPSSLKSPHCSTSAVTSSPEVKASVRDSKVGASVGFSRKYEVDTESALRHEMADIQQRVDTPDPTNNNTEDSTRPDSHGLYSRLHCPSSVEEQAKGPRCAAATVEHSEALQLTSEGLREGVCLAVTPLWPSVDNAAKGLACVSPASSGSGSERRSDYNVDIEASSAFLSCSPNPSSRCFSKRSLVLAGAVSRPFTGHVEGSEKAVDVVTPREERASSTEEEPRKTPERGDESEDQEEKEVIGEDALSLVGTEGGRRVSDERREVCSSPRPVSLPGKEVGSPLQSPSCSSPSCSASSSLSSPLYGCSRKETPAKDSLQENVDICAATISLPLSRRTVSPQTSLRLRRLALKVSPLAPDSGAERRSEVEVLRTSRENATSLNCDVVEDEQETAVEFLLQGHGTLWSDSESVPNADATLLTGVGDSAGGSALDRSIQENERTSQPSVSQAANSEIFRSTVGQTEREVPERLGNGSDRGGESREEVDTRRKESAATQVFLGEVRNRLERYGLEKGSHIPTQGEEAKAESEVRYGQKDDPGFLAAAVSLYPSLLCPAEERPLQRIETSPPGWVPVVFRVFDTGGSLCCSCRRALLSPSETRASKGGDSAKNRVAPPRLSVYSAPAICITSSPFSPPGVSSSFSPFYTAPRRTIGSVSELKRICPDPPSRLSGIVPAARSSSRLSRGSSWSALSARRAADESTPRALPSIGGPEDENGCCAPQQAASLVTECASAPLVAVHGSESDNCSGTGGTSGEPPERCSCSALYVVGSHRLLGCWNQRSGVRLRTSPGLYPYYVSPPVLLPRHIQAIGYKFARLSRPYPCSSSVSVSPAFVKEDTPDFHSPPRTESVCHEAKAGTKVKDKDGWSILVGERHDSWFTFRSEGLAQREQQQAEQGAWQVELVSGERRLKLPHAAAVISHTFGVNDKGISRCATQTDLVEALSLCLGSSDWNVPVFLQGGRWYQVERPDPSFFTGKKGICFPSSPRGTRQTRGGTVPERSLIASLWHVLLFGFPSRWISLSPPPHAHEPETPPSSLSPESAHPSCVVASQGLLINRDFARSAGQADAVEESEASTKETWEKSEFFGFLSATAPRRSTESPEKSVSQAARDVASKNINEAGSSALWEREADQRDKQAPKFTAGSFTWCGVVALRIAELLLRGDQELYKVTTDADSKALPFVQM</sequence>
<name>A0A2C6L7M9_9APIC</name>
<dbReference type="SUPFAM" id="SSF49452">
    <property type="entry name" value="Starch-binding domain-like"/>
    <property type="match status" value="1"/>
</dbReference>
<feature type="compositionally biased region" description="Basic and acidic residues" evidence="1">
    <location>
        <begin position="1004"/>
        <end position="1019"/>
    </location>
</feature>
<dbReference type="OrthoDB" id="332291at2759"/>
<feature type="compositionally biased region" description="Low complexity" evidence="1">
    <location>
        <begin position="810"/>
        <end position="823"/>
    </location>
</feature>